<name>A0A5N6A1W0_9ACTN</name>
<dbReference type="PANTHER" id="PTHR33164:SF64">
    <property type="entry name" value="TRANSCRIPTIONAL REGULATOR SLYA"/>
    <property type="match status" value="1"/>
</dbReference>
<feature type="compositionally biased region" description="Low complexity" evidence="4">
    <location>
        <begin position="161"/>
        <end position="171"/>
    </location>
</feature>
<dbReference type="Proteomes" id="UP000314251">
    <property type="component" value="Unassembled WGS sequence"/>
</dbReference>
<keyword evidence="1" id="KW-0805">Transcription regulation</keyword>
<protein>
    <submittedName>
        <fullName evidence="6">MarR family transcriptional regulator</fullName>
    </submittedName>
</protein>
<keyword evidence="3" id="KW-0804">Transcription</keyword>
<dbReference type="InterPro" id="IPR000835">
    <property type="entry name" value="HTH_MarR-typ"/>
</dbReference>
<reference evidence="6" key="1">
    <citation type="submission" date="2019-10" db="EMBL/GenBank/DDBJ databases">
        <title>Nonomuraea sp. nov., isolated from Phyllanthus amarus.</title>
        <authorList>
            <person name="Klykleung N."/>
            <person name="Tanasupawat S."/>
        </authorList>
    </citation>
    <scope>NUCLEOTIDE SEQUENCE [LARGE SCALE GENOMIC DNA]</scope>
    <source>
        <strain evidence="6">3MP-10</strain>
    </source>
</reference>
<evidence type="ECO:0000313" key="7">
    <source>
        <dbReference type="Proteomes" id="UP000314251"/>
    </source>
</evidence>
<evidence type="ECO:0000256" key="2">
    <source>
        <dbReference type="ARBA" id="ARBA00023125"/>
    </source>
</evidence>
<dbReference type="OrthoDB" id="3211876at2"/>
<evidence type="ECO:0000256" key="3">
    <source>
        <dbReference type="ARBA" id="ARBA00023163"/>
    </source>
</evidence>
<sequence length="191" mass="20087">MSTQRPLTGIGTRLRHLLDLLEADLATAYPRLGLVDYRPRYTPVIRALVAHGPSTIGELARAMGVTHSAASQTVAQLGRRGLVELSVGRDARQRVVRLTEEGERLLPVLDTEWAVAEAAVADLDAELSVPLATLLGELERALERRPFRERVADAAEALTGGPAAQGAAGQPFGAGGGAGSPAAGHDEGHEH</sequence>
<proteinExistence type="predicted"/>
<dbReference type="PANTHER" id="PTHR33164">
    <property type="entry name" value="TRANSCRIPTIONAL REGULATOR, MARR FAMILY"/>
    <property type="match status" value="1"/>
</dbReference>
<keyword evidence="2" id="KW-0238">DNA-binding</keyword>
<dbReference type="RefSeq" id="WP_139671510.1">
    <property type="nucleotide sequence ID" value="NZ_VDLY02000015.1"/>
</dbReference>
<evidence type="ECO:0000259" key="5">
    <source>
        <dbReference type="SMART" id="SM00347"/>
    </source>
</evidence>
<dbReference type="Pfam" id="PF12802">
    <property type="entry name" value="MarR_2"/>
    <property type="match status" value="1"/>
</dbReference>
<feature type="region of interest" description="Disordered" evidence="4">
    <location>
        <begin position="161"/>
        <end position="191"/>
    </location>
</feature>
<comment type="caution">
    <text evidence="6">The sequence shown here is derived from an EMBL/GenBank/DDBJ whole genome shotgun (WGS) entry which is preliminary data.</text>
</comment>
<feature type="domain" description="HTH marR-type" evidence="5">
    <location>
        <begin position="27"/>
        <end position="128"/>
    </location>
</feature>
<dbReference type="AlphaFoldDB" id="A0A5N6A1W0"/>
<organism evidence="6 7">
    <name type="scientific">Streptomyces mimosae</name>
    <dbReference type="NCBI Taxonomy" id="2586635"/>
    <lineage>
        <taxon>Bacteria</taxon>
        <taxon>Bacillati</taxon>
        <taxon>Actinomycetota</taxon>
        <taxon>Actinomycetes</taxon>
        <taxon>Kitasatosporales</taxon>
        <taxon>Streptomycetaceae</taxon>
        <taxon>Streptomyces</taxon>
    </lineage>
</organism>
<evidence type="ECO:0000256" key="1">
    <source>
        <dbReference type="ARBA" id="ARBA00023015"/>
    </source>
</evidence>
<dbReference type="SMART" id="SM00347">
    <property type="entry name" value="HTH_MARR"/>
    <property type="match status" value="1"/>
</dbReference>
<dbReference type="EMBL" id="VDLY02000015">
    <property type="protein sequence ID" value="KAB8162232.1"/>
    <property type="molecule type" value="Genomic_DNA"/>
</dbReference>
<gene>
    <name evidence="6" type="ORF">FH607_022340</name>
</gene>
<dbReference type="InterPro" id="IPR036390">
    <property type="entry name" value="WH_DNA-bd_sf"/>
</dbReference>
<dbReference type="GO" id="GO:0003700">
    <property type="term" value="F:DNA-binding transcription factor activity"/>
    <property type="evidence" value="ECO:0007669"/>
    <property type="project" value="InterPro"/>
</dbReference>
<evidence type="ECO:0000256" key="4">
    <source>
        <dbReference type="SAM" id="MobiDB-lite"/>
    </source>
</evidence>
<dbReference type="Gene3D" id="1.10.10.10">
    <property type="entry name" value="Winged helix-like DNA-binding domain superfamily/Winged helix DNA-binding domain"/>
    <property type="match status" value="1"/>
</dbReference>
<keyword evidence="7" id="KW-1185">Reference proteome</keyword>
<dbReference type="GO" id="GO:0006950">
    <property type="term" value="P:response to stress"/>
    <property type="evidence" value="ECO:0007669"/>
    <property type="project" value="TreeGrafter"/>
</dbReference>
<dbReference type="InterPro" id="IPR036388">
    <property type="entry name" value="WH-like_DNA-bd_sf"/>
</dbReference>
<accession>A0A5N6A1W0</accession>
<evidence type="ECO:0000313" key="6">
    <source>
        <dbReference type="EMBL" id="KAB8162232.1"/>
    </source>
</evidence>
<dbReference type="GO" id="GO:0003677">
    <property type="term" value="F:DNA binding"/>
    <property type="evidence" value="ECO:0007669"/>
    <property type="project" value="UniProtKB-KW"/>
</dbReference>
<dbReference type="SUPFAM" id="SSF46785">
    <property type="entry name" value="Winged helix' DNA-binding domain"/>
    <property type="match status" value="1"/>
</dbReference>
<dbReference type="InterPro" id="IPR039422">
    <property type="entry name" value="MarR/SlyA-like"/>
</dbReference>